<sequence>MSVKSSLLGVNFDQNVLIYKAGENITGNLMFNGESKGNKLYDVKLTLIRTTDYVFVPEQVGKGKATSLNHFLDTIHSTPCGSWSLQKSPADGTFLPADTPTKISFSLPLSLDLWSSFVVHNAYSWYGLMLTARSQSQYGRKETFILKRDIVIIGNVEKEKAEFSEPIKKISNSVTPSNEVVKMRVCLKTGCAVPGDRVPFRVEVWNGGTLPLTVKGALQQNIGYKFTSRMRGRHMRTSEAHVVWQGESESFPEGKSEWRGVMEIPYVVPTGLGREGTQRWPYGAVSNNSPDLFTISKLASSKIETEIHIGTAAADEGASAELQSGGDDISLAYGLEVTRSISSSQYSLDWDAQSLSSEDSGCWTMLEDGDGK</sequence>
<gene>
    <name evidence="1" type="ORF">Fcan01_10789</name>
</gene>
<dbReference type="AlphaFoldDB" id="A0A226ECL3"/>
<accession>A0A226ECL3</accession>
<keyword evidence="2" id="KW-1185">Reference proteome</keyword>
<organism evidence="1 2">
    <name type="scientific">Folsomia candida</name>
    <name type="common">Springtail</name>
    <dbReference type="NCBI Taxonomy" id="158441"/>
    <lineage>
        <taxon>Eukaryota</taxon>
        <taxon>Metazoa</taxon>
        <taxon>Ecdysozoa</taxon>
        <taxon>Arthropoda</taxon>
        <taxon>Hexapoda</taxon>
        <taxon>Collembola</taxon>
        <taxon>Entomobryomorpha</taxon>
        <taxon>Isotomoidea</taxon>
        <taxon>Isotomidae</taxon>
        <taxon>Proisotominae</taxon>
        <taxon>Folsomia</taxon>
    </lineage>
</organism>
<protein>
    <submittedName>
        <fullName evidence="1">Uncharacterized protein</fullName>
    </submittedName>
</protein>
<name>A0A226ECL3_FOLCA</name>
<dbReference type="Gene3D" id="2.60.40.640">
    <property type="match status" value="1"/>
</dbReference>
<proteinExistence type="predicted"/>
<comment type="caution">
    <text evidence="1">The sequence shown here is derived from an EMBL/GenBank/DDBJ whole genome shotgun (WGS) entry which is preliminary data.</text>
</comment>
<reference evidence="1 2" key="1">
    <citation type="submission" date="2015-12" db="EMBL/GenBank/DDBJ databases">
        <title>The genome of Folsomia candida.</title>
        <authorList>
            <person name="Faddeeva A."/>
            <person name="Derks M.F."/>
            <person name="Anvar Y."/>
            <person name="Smit S."/>
            <person name="Van Straalen N."/>
            <person name="Roelofs D."/>
        </authorList>
    </citation>
    <scope>NUCLEOTIDE SEQUENCE [LARGE SCALE GENOMIC DNA]</scope>
    <source>
        <strain evidence="1 2">VU population</strain>
        <tissue evidence="1">Whole body</tissue>
    </source>
</reference>
<evidence type="ECO:0000313" key="2">
    <source>
        <dbReference type="Proteomes" id="UP000198287"/>
    </source>
</evidence>
<dbReference type="InterPro" id="IPR014752">
    <property type="entry name" value="Arrestin-like_C"/>
</dbReference>
<evidence type="ECO:0000313" key="1">
    <source>
        <dbReference type="EMBL" id="OXA54491.1"/>
    </source>
</evidence>
<dbReference type="EMBL" id="LNIX01000005">
    <property type="protein sequence ID" value="OXA54491.1"/>
    <property type="molecule type" value="Genomic_DNA"/>
</dbReference>
<dbReference type="Proteomes" id="UP000198287">
    <property type="component" value="Unassembled WGS sequence"/>
</dbReference>